<evidence type="ECO:0000259" key="10">
    <source>
        <dbReference type="PROSITE" id="PS50263"/>
    </source>
</evidence>
<feature type="compositionally biased region" description="Basic and acidic residues" evidence="9">
    <location>
        <begin position="536"/>
        <end position="551"/>
    </location>
</feature>
<comment type="pathway">
    <text evidence="8">Protein modification; lipoprotein biosynthesis (N-acyl transfer).</text>
</comment>
<dbReference type="CDD" id="cd07571">
    <property type="entry name" value="ALP_N-acyl_transferase"/>
    <property type="match status" value="1"/>
</dbReference>
<dbReference type="GO" id="GO:0016410">
    <property type="term" value="F:N-acyltransferase activity"/>
    <property type="evidence" value="ECO:0007669"/>
    <property type="project" value="UniProtKB-UniRule"/>
</dbReference>
<dbReference type="PROSITE" id="PS50263">
    <property type="entry name" value="CN_HYDROLASE"/>
    <property type="match status" value="1"/>
</dbReference>
<evidence type="ECO:0000256" key="7">
    <source>
        <dbReference type="ARBA" id="ARBA00023315"/>
    </source>
</evidence>
<sequence length="551" mass="58968">MTATASASDTTVPITDTRPARRRRLERVAVRVVLAAASGLLLHAGFSPRPLWWVVPLAFAGLGLALHGRRWWGSAGYGFVFGLAFNLAHLVWIQDFLGAEFGPAPWLALSGALAVYIALACALTPLVARLPGAPVWLALVFLLQESARMRWPFNGFPWGRVGFSQPEGVYLSLASLGGTPLVGFAVLVTGFGLAQLVVRMRATGWRPGRSWVPPLVAVLLPPLAGLATWPTIGTEPENGTRTVAVVQGNAPDVGIELIGRRDTIRANHLAESAELLERIRSGELPPPDFVVWPETATDVRGDDPQLDALVDDFGVPALIGALYQPPGSELTENATLVWQPGDSPTGITDHYVKRELVPFAEYVPMRDIARWFTPFVDNTRDMRWGDEATLLDVGGTPVGSVICYEIAYDYVVRDTVEVGSQLIVTSTNNAWYGPGEMSHQQLAMSRLRAVEHGRAVVVAATSGISAIVAPDGAVTHSTSLYTDTSLVADVPLREGATLSDRLGAWTEYALVGAALAAMVAGFVLRSHTKRTATRADATEGEQHGGGDTAHG</sequence>
<dbReference type="Proteomes" id="UP000030848">
    <property type="component" value="Unassembled WGS sequence"/>
</dbReference>
<feature type="transmembrane region" description="Helical" evidence="8">
    <location>
        <begin position="502"/>
        <end position="524"/>
    </location>
</feature>
<keyword evidence="4 8" id="KW-0812">Transmembrane</keyword>
<dbReference type="SUPFAM" id="SSF56317">
    <property type="entry name" value="Carbon-nitrogen hydrolase"/>
    <property type="match status" value="1"/>
</dbReference>
<dbReference type="EC" id="2.3.1.269" evidence="8"/>
<reference evidence="11 12" key="1">
    <citation type="submission" date="2014-10" db="EMBL/GenBank/DDBJ databases">
        <title>Genome sequence of Micropolyspora internatus JCM3315.</title>
        <authorList>
            <person name="Shin S.-K."/>
            <person name="Yi H."/>
        </authorList>
    </citation>
    <scope>NUCLEOTIDE SEQUENCE [LARGE SCALE GENOMIC DNA]</scope>
    <source>
        <strain evidence="11 12">JCM 3315</strain>
    </source>
</reference>
<dbReference type="InterPro" id="IPR045378">
    <property type="entry name" value="LNT_N"/>
</dbReference>
<feature type="transmembrane region" description="Helical" evidence="8">
    <location>
        <begin position="75"/>
        <end position="94"/>
    </location>
</feature>
<evidence type="ECO:0000313" key="12">
    <source>
        <dbReference type="Proteomes" id="UP000030848"/>
    </source>
</evidence>
<protein>
    <recommendedName>
        <fullName evidence="8">Apolipoprotein N-acyltransferase</fullName>
        <shortName evidence="8">ALP N-acyltransferase</shortName>
        <ecNumber evidence="8">2.3.1.269</ecNumber>
    </recommendedName>
</protein>
<dbReference type="GO" id="GO:0042158">
    <property type="term" value="P:lipoprotein biosynthetic process"/>
    <property type="evidence" value="ECO:0007669"/>
    <property type="project" value="UniProtKB-UniRule"/>
</dbReference>
<keyword evidence="11" id="KW-0449">Lipoprotein</keyword>
<dbReference type="RefSeq" id="WP_037312488.1">
    <property type="nucleotide sequence ID" value="NZ_FOWS01000001.1"/>
</dbReference>
<evidence type="ECO:0000256" key="5">
    <source>
        <dbReference type="ARBA" id="ARBA00022989"/>
    </source>
</evidence>
<name>A0A837D9C3_9PSEU</name>
<comment type="caution">
    <text evidence="11">The sequence shown here is derived from an EMBL/GenBank/DDBJ whole genome shotgun (WGS) entry which is preliminary data.</text>
</comment>
<organism evidence="11 12">
    <name type="scientific">Saccharomonospora viridis</name>
    <dbReference type="NCBI Taxonomy" id="1852"/>
    <lineage>
        <taxon>Bacteria</taxon>
        <taxon>Bacillati</taxon>
        <taxon>Actinomycetota</taxon>
        <taxon>Actinomycetes</taxon>
        <taxon>Pseudonocardiales</taxon>
        <taxon>Pseudonocardiaceae</taxon>
        <taxon>Saccharomonospora</taxon>
    </lineage>
</organism>
<comment type="similarity">
    <text evidence="8">Belongs to the CN hydrolase family. Apolipoprotein N-acyltransferase subfamily.</text>
</comment>
<evidence type="ECO:0000256" key="9">
    <source>
        <dbReference type="SAM" id="MobiDB-lite"/>
    </source>
</evidence>
<dbReference type="Pfam" id="PF00795">
    <property type="entry name" value="CN_hydrolase"/>
    <property type="match status" value="1"/>
</dbReference>
<dbReference type="UniPathway" id="UPA00666"/>
<feature type="domain" description="CN hydrolase" evidence="10">
    <location>
        <begin position="241"/>
        <end position="492"/>
    </location>
</feature>
<feature type="transmembrane region" description="Helical" evidence="8">
    <location>
        <begin position="106"/>
        <end position="128"/>
    </location>
</feature>
<accession>A0A837D9C3</accession>
<evidence type="ECO:0000256" key="2">
    <source>
        <dbReference type="ARBA" id="ARBA00022475"/>
    </source>
</evidence>
<comment type="subcellular location">
    <subcellularLocation>
        <location evidence="1 8">Cell membrane</location>
        <topology evidence="1 8">Multi-pass membrane protein</topology>
    </subcellularLocation>
</comment>
<evidence type="ECO:0000256" key="1">
    <source>
        <dbReference type="ARBA" id="ARBA00004651"/>
    </source>
</evidence>
<dbReference type="EMBL" id="JRZE01000006">
    <property type="protein sequence ID" value="KHF43448.1"/>
    <property type="molecule type" value="Genomic_DNA"/>
</dbReference>
<evidence type="ECO:0000313" key="11">
    <source>
        <dbReference type="EMBL" id="KHF43448.1"/>
    </source>
</evidence>
<dbReference type="AlphaFoldDB" id="A0A837D9C3"/>
<dbReference type="OrthoDB" id="9804277at2"/>
<proteinExistence type="inferred from homology"/>
<dbReference type="NCBIfam" id="TIGR00546">
    <property type="entry name" value="lnt"/>
    <property type="match status" value="1"/>
</dbReference>
<evidence type="ECO:0000256" key="3">
    <source>
        <dbReference type="ARBA" id="ARBA00022679"/>
    </source>
</evidence>
<dbReference type="GO" id="GO:0005886">
    <property type="term" value="C:plasma membrane"/>
    <property type="evidence" value="ECO:0007669"/>
    <property type="project" value="UniProtKB-SubCell"/>
</dbReference>
<dbReference type="HAMAP" id="MF_01148">
    <property type="entry name" value="Lnt"/>
    <property type="match status" value="1"/>
</dbReference>
<keyword evidence="3 8" id="KW-0808">Transferase</keyword>
<dbReference type="Gene3D" id="3.60.110.10">
    <property type="entry name" value="Carbon-nitrogen hydrolase"/>
    <property type="match status" value="1"/>
</dbReference>
<dbReference type="InterPro" id="IPR004563">
    <property type="entry name" value="Apolipo_AcylTrfase"/>
</dbReference>
<gene>
    <name evidence="8" type="primary">lnt</name>
    <name evidence="11" type="ORF">MINT15_36500</name>
</gene>
<evidence type="ECO:0000256" key="8">
    <source>
        <dbReference type="HAMAP-Rule" id="MF_01148"/>
    </source>
</evidence>
<dbReference type="PANTHER" id="PTHR38686:SF1">
    <property type="entry name" value="APOLIPOPROTEIN N-ACYLTRANSFERASE"/>
    <property type="match status" value="1"/>
</dbReference>
<evidence type="ECO:0000256" key="6">
    <source>
        <dbReference type="ARBA" id="ARBA00023136"/>
    </source>
</evidence>
<dbReference type="InterPro" id="IPR036526">
    <property type="entry name" value="C-N_Hydrolase_sf"/>
</dbReference>
<dbReference type="Pfam" id="PF20154">
    <property type="entry name" value="LNT_N"/>
    <property type="match status" value="1"/>
</dbReference>
<dbReference type="PANTHER" id="PTHR38686">
    <property type="entry name" value="APOLIPOPROTEIN N-ACYLTRANSFERASE"/>
    <property type="match status" value="1"/>
</dbReference>
<feature type="region of interest" description="Disordered" evidence="9">
    <location>
        <begin position="531"/>
        <end position="551"/>
    </location>
</feature>
<keyword evidence="6 8" id="KW-0472">Membrane</keyword>
<evidence type="ECO:0000256" key="4">
    <source>
        <dbReference type="ARBA" id="ARBA00022692"/>
    </source>
</evidence>
<dbReference type="InterPro" id="IPR003010">
    <property type="entry name" value="C-N_Hydrolase"/>
</dbReference>
<keyword evidence="7 8" id="KW-0012">Acyltransferase</keyword>
<feature type="transmembrane region" description="Helical" evidence="8">
    <location>
        <begin position="173"/>
        <end position="198"/>
    </location>
</feature>
<comment type="function">
    <text evidence="8">Catalyzes the phospholipid dependent N-acylation of the N-terminal cysteine of apolipoprotein, the last step in lipoprotein maturation.</text>
</comment>
<comment type="catalytic activity">
    <reaction evidence="8">
        <text>N-terminal S-1,2-diacyl-sn-glyceryl-L-cysteinyl-[lipoprotein] + a glycerophospholipid = N-acyl-S-1,2-diacyl-sn-glyceryl-L-cysteinyl-[lipoprotein] + a 2-acyl-sn-glycero-3-phospholipid + H(+)</text>
        <dbReference type="Rhea" id="RHEA:48228"/>
        <dbReference type="Rhea" id="RHEA-COMP:14681"/>
        <dbReference type="Rhea" id="RHEA-COMP:14684"/>
        <dbReference type="ChEBI" id="CHEBI:15378"/>
        <dbReference type="ChEBI" id="CHEBI:136912"/>
        <dbReference type="ChEBI" id="CHEBI:140656"/>
        <dbReference type="ChEBI" id="CHEBI:140657"/>
        <dbReference type="ChEBI" id="CHEBI:140660"/>
        <dbReference type="EC" id="2.3.1.269"/>
    </reaction>
</comment>
<feature type="transmembrane region" description="Helical" evidence="8">
    <location>
        <begin position="28"/>
        <end position="45"/>
    </location>
</feature>
<keyword evidence="5 8" id="KW-1133">Transmembrane helix</keyword>
<keyword evidence="2 8" id="KW-1003">Cell membrane</keyword>
<feature type="transmembrane region" description="Helical" evidence="8">
    <location>
        <begin position="210"/>
        <end position="232"/>
    </location>
</feature>